<feature type="domain" description="Activating signal cointegrator 1 third" evidence="3">
    <location>
        <begin position="227"/>
        <end position="279"/>
    </location>
</feature>
<name>A0AAV1II76_9CHLO</name>
<keyword evidence="1" id="KW-0175">Coiled coil</keyword>
<dbReference type="Pfam" id="PF23134">
    <property type="entry name" value="TRIP4_3rd"/>
    <property type="match status" value="1"/>
</dbReference>
<dbReference type="GO" id="GO:0045893">
    <property type="term" value="P:positive regulation of DNA-templated transcription"/>
    <property type="evidence" value="ECO:0007669"/>
    <property type="project" value="TreeGrafter"/>
</dbReference>
<accession>A0AAV1II76</accession>
<dbReference type="EMBL" id="CAUYUE010000014">
    <property type="protein sequence ID" value="CAK0786506.1"/>
    <property type="molecule type" value="Genomic_DNA"/>
</dbReference>
<dbReference type="AlphaFoldDB" id="A0AAV1II76"/>
<sequence length="405" mass="42253">MKRDIDWLRKSLAAALGWDEQLTEGVAEAIAAAGSKHEVDELTQDYLGGSDKVQTIIRQFLGEDKAKAASKGYVELHGGSTRQGTASSRPAGNMTIIHKADKRKGAAPAKAVAPEMDRTVANCLCCGKVYDCRESSSNDVKLFVDMGGVCTFCGAKVSLSNSGTSEIRPSAAERLSKANPAMSSSPEPLPASSADSESTAVAEARAFKDRLVDYDRNAAKRTNVIDDQSDFFEIDSNAWLSDEERAQLKERERAMQEAEQARKRAVRVTIDLLGRQVIMADDAAEPGPSDAHNAQLAASAAAAAAAEIPQGGGTSVRAAAAAAAGLQAEDSAAPASRIQANPFLKGPAPTFVPRAGNPSTGAGKASAAVSKAGAASSASAQQRPRKSAAESGRLQHDDPFSLEPT</sequence>
<keyword evidence="5" id="KW-1185">Reference proteome</keyword>
<dbReference type="GO" id="GO:0005634">
    <property type="term" value="C:nucleus"/>
    <property type="evidence" value="ECO:0007669"/>
    <property type="project" value="TreeGrafter"/>
</dbReference>
<comment type="caution">
    <text evidence="4">The sequence shown here is derived from an EMBL/GenBank/DDBJ whole genome shotgun (WGS) entry which is preliminary data.</text>
</comment>
<dbReference type="InterPro" id="IPR039128">
    <property type="entry name" value="TRIP4-like"/>
</dbReference>
<evidence type="ECO:0000259" key="3">
    <source>
        <dbReference type="Pfam" id="PF23134"/>
    </source>
</evidence>
<feature type="coiled-coil region" evidence="1">
    <location>
        <begin position="241"/>
        <end position="271"/>
    </location>
</feature>
<feature type="compositionally biased region" description="Low complexity" evidence="2">
    <location>
        <begin position="361"/>
        <end position="382"/>
    </location>
</feature>
<dbReference type="Proteomes" id="UP001314263">
    <property type="component" value="Unassembled WGS sequence"/>
</dbReference>
<feature type="region of interest" description="Disordered" evidence="2">
    <location>
        <begin position="161"/>
        <end position="197"/>
    </location>
</feature>
<evidence type="ECO:0000256" key="1">
    <source>
        <dbReference type="SAM" id="Coils"/>
    </source>
</evidence>
<feature type="compositionally biased region" description="Low complexity" evidence="2">
    <location>
        <begin position="180"/>
        <end position="197"/>
    </location>
</feature>
<feature type="region of interest" description="Disordered" evidence="2">
    <location>
        <begin position="323"/>
        <end position="405"/>
    </location>
</feature>
<proteinExistence type="predicted"/>
<evidence type="ECO:0000313" key="4">
    <source>
        <dbReference type="EMBL" id="CAK0786506.1"/>
    </source>
</evidence>
<feature type="compositionally biased region" description="Low complexity" evidence="2">
    <location>
        <begin position="323"/>
        <end position="333"/>
    </location>
</feature>
<evidence type="ECO:0000313" key="5">
    <source>
        <dbReference type="Proteomes" id="UP001314263"/>
    </source>
</evidence>
<organism evidence="4 5">
    <name type="scientific">Coccomyxa viridis</name>
    <dbReference type="NCBI Taxonomy" id="1274662"/>
    <lineage>
        <taxon>Eukaryota</taxon>
        <taxon>Viridiplantae</taxon>
        <taxon>Chlorophyta</taxon>
        <taxon>core chlorophytes</taxon>
        <taxon>Trebouxiophyceae</taxon>
        <taxon>Trebouxiophyceae incertae sedis</taxon>
        <taxon>Coccomyxaceae</taxon>
        <taxon>Coccomyxa</taxon>
    </lineage>
</organism>
<dbReference type="PANTHER" id="PTHR12963">
    <property type="entry name" value="THYROID RECEPTOR INTERACTING PROTEIN RELATED"/>
    <property type="match status" value="1"/>
</dbReference>
<evidence type="ECO:0000256" key="2">
    <source>
        <dbReference type="SAM" id="MobiDB-lite"/>
    </source>
</evidence>
<gene>
    <name evidence="4" type="ORF">CVIRNUC_009719</name>
</gene>
<protein>
    <recommendedName>
        <fullName evidence="3">Activating signal cointegrator 1 third domain-containing protein</fullName>
    </recommendedName>
</protein>
<dbReference type="InterPro" id="IPR056993">
    <property type="entry name" value="TRIP4_3rd_dom"/>
</dbReference>
<reference evidence="4 5" key="1">
    <citation type="submission" date="2023-10" db="EMBL/GenBank/DDBJ databases">
        <authorList>
            <person name="Maclean D."/>
            <person name="Macfadyen A."/>
        </authorList>
    </citation>
    <scope>NUCLEOTIDE SEQUENCE [LARGE SCALE GENOMIC DNA]</scope>
</reference>
<dbReference type="PANTHER" id="PTHR12963:SF4">
    <property type="entry name" value="ACTIVATING SIGNAL COINTEGRATOR 1"/>
    <property type="match status" value="1"/>
</dbReference>